<accession>A0A8B0SFV0</accession>
<evidence type="ECO:0000313" key="4">
    <source>
        <dbReference type="Proteomes" id="UP000664466"/>
    </source>
</evidence>
<dbReference type="Pfam" id="PF09820">
    <property type="entry name" value="AAA-ATPase_like"/>
    <property type="match status" value="1"/>
</dbReference>
<dbReference type="EMBL" id="JAFMPM010000008">
    <property type="protein sequence ID" value="MBO0614462.1"/>
    <property type="molecule type" value="Genomic_DNA"/>
</dbReference>
<feature type="domain" description="AAA-ATPase-like" evidence="1">
    <location>
        <begin position="6"/>
        <end position="222"/>
    </location>
</feature>
<dbReference type="AlphaFoldDB" id="A0A8B0SFV0"/>
<keyword evidence="4" id="KW-1185">Reference proteome</keyword>
<gene>
    <name evidence="3" type="ORF">J1836_011675</name>
    <name evidence="2" type="ORF">J1836_16290</name>
</gene>
<evidence type="ECO:0000313" key="3">
    <source>
        <dbReference type="EMBL" id="QTX09300.1"/>
    </source>
</evidence>
<proteinExistence type="predicted"/>
<dbReference type="Pfam" id="PF08011">
    <property type="entry name" value="PDDEXK_9"/>
    <property type="match status" value="1"/>
</dbReference>
<dbReference type="PANTHER" id="PTHR34825:SF2">
    <property type="entry name" value="AAA-ATPASE-LIKE DOMAIN-CONTAINING PROTEIN"/>
    <property type="match status" value="1"/>
</dbReference>
<name>A0A8B0SFV0_9GAMM</name>
<dbReference type="InterPro" id="IPR018631">
    <property type="entry name" value="AAA-ATPase-like_dom"/>
</dbReference>
<evidence type="ECO:0000313" key="2">
    <source>
        <dbReference type="EMBL" id="MBO0614462.1"/>
    </source>
</evidence>
<dbReference type="RefSeq" id="WP_207252190.1">
    <property type="nucleotide sequence ID" value="NZ_JAFMPM010000008.1"/>
</dbReference>
<dbReference type="InterPro" id="IPR012547">
    <property type="entry name" value="PDDEXK_9"/>
</dbReference>
<dbReference type="PANTHER" id="PTHR34825">
    <property type="entry name" value="CONSERVED PROTEIN, WITH A WEAK D-GALACTARATE DEHYDRATASE/ALTRONATE HYDROLASE DOMAIN"/>
    <property type="match status" value="1"/>
</dbReference>
<reference evidence="2 4" key="1">
    <citation type="submission" date="2021-03" db="EMBL/GenBank/DDBJ databases">
        <title>Draft genome and methylome analysis of Thiotrix fructosivoruns ATCC 49748.</title>
        <authorList>
            <person name="Fomenkov A."/>
            <person name="Grabovich M.Y."/>
            <person name="Roberts R.J."/>
        </authorList>
    </citation>
    <scope>NUCLEOTIDE SEQUENCE [LARGE SCALE GENOMIC DNA]</scope>
    <source>
        <strain evidence="2 4">ATCC 49748</strain>
    </source>
</reference>
<organism evidence="3">
    <name type="scientific">Thiothrix fructosivorans</name>
    <dbReference type="NCBI Taxonomy" id="111770"/>
    <lineage>
        <taxon>Bacteria</taxon>
        <taxon>Pseudomonadati</taxon>
        <taxon>Pseudomonadota</taxon>
        <taxon>Gammaproteobacteria</taxon>
        <taxon>Thiotrichales</taxon>
        <taxon>Thiotrichaceae</taxon>
        <taxon>Thiothrix</taxon>
    </lineage>
</organism>
<dbReference type="EMBL" id="CP072748">
    <property type="protein sequence ID" value="QTX09300.1"/>
    <property type="molecule type" value="Genomic_DNA"/>
</dbReference>
<dbReference type="Proteomes" id="UP000664466">
    <property type="component" value="Unassembled WGS sequence"/>
</dbReference>
<reference evidence="3" key="2">
    <citation type="submission" date="2021-04" db="EMBL/GenBank/DDBJ databases">
        <title>Complete Genome and methylome analysis of Thiothrix fructosivorans ATCC 49748.</title>
        <authorList>
            <person name="Fomenkov A."/>
            <person name="Sun L."/>
            <person name="Vincze T."/>
            <person name="Grabovich M.Y."/>
            <person name="Roberts R.J."/>
        </authorList>
    </citation>
    <scope>NUCLEOTIDE SEQUENCE</scope>
    <source>
        <strain evidence="3">ATCC 49748</strain>
    </source>
</reference>
<sequence>MKTKLPYGLSNFKDVILGGYTYVDKTTYITQFEDSGKYNILLRPRRFGKSLLLSAMEYYYDSHYAADFDSLFSNLYIGKYPTPMKSGYSVLFMEFSGISTASYADVYRAFNTKVELALQRFLERYDYPANDSASIAAYSSPHEKMEAFFKIAEGQKILFLIDEYDHFANSILADDLQQFQDIVGKGGFVRSFYETIKTATQRGIVDRLFITGVTPIMLDSMTSGFNIGENVSLREEFNEAMGFTRAEVIHLLQPLVESCGLDCDQLMVDITDWYNGYRFHINAAETVYNANMVLYFIKNFDYKRCAYPRKMLDANIASDYGKLLGLFSIGNRDENFAVLDELLTTGQVVAQQAEKFDFDKGFERDDFISLLAYMGFASLHGETLSGEVFVIPNHVMRELYFQYFKVELERRNQISIPDRAVLQAVEVLALRNDIQPLIAELTRVLQLLSNRDSMWLDEEHIKTILLALLYQSSAYFIQSEREMNRRYPDILLLERSPFKVNYQHLIELKYSKKGDKDKGWEAKRLEGIEQVQGYLQLPAIAALPKLSAWVVLTDGERVAVERITDSQPAGHH</sequence>
<protein>
    <submittedName>
        <fullName evidence="3">AAA family ATPase</fullName>
    </submittedName>
</protein>
<evidence type="ECO:0000259" key="1">
    <source>
        <dbReference type="Pfam" id="PF09820"/>
    </source>
</evidence>